<evidence type="ECO:0000313" key="8">
    <source>
        <dbReference type="Proteomes" id="UP000199520"/>
    </source>
</evidence>
<accession>A0A1I4NSA4</accession>
<evidence type="ECO:0000256" key="2">
    <source>
        <dbReference type="ARBA" id="ARBA00022618"/>
    </source>
</evidence>
<evidence type="ECO:0000256" key="4">
    <source>
        <dbReference type="ARBA" id="ARBA00022989"/>
    </source>
</evidence>
<evidence type="ECO:0000256" key="3">
    <source>
        <dbReference type="ARBA" id="ARBA00022692"/>
    </source>
</evidence>
<dbReference type="Proteomes" id="UP000199520">
    <property type="component" value="Unassembled WGS sequence"/>
</dbReference>
<dbReference type="STRING" id="1123291.SAMN04490355_105116"/>
<gene>
    <name evidence="7" type="ORF">SAMN04490355_105116</name>
</gene>
<proteinExistence type="predicted"/>
<dbReference type="PANTHER" id="PTHR37485:SF1">
    <property type="entry name" value="CELL DIVISION PROTEIN FTSB"/>
    <property type="match status" value="1"/>
</dbReference>
<keyword evidence="8" id="KW-1185">Reference proteome</keyword>
<keyword evidence="3" id="KW-0812">Transmembrane</keyword>
<dbReference type="PANTHER" id="PTHR37485">
    <property type="entry name" value="CELL DIVISION PROTEIN FTSB"/>
    <property type="match status" value="1"/>
</dbReference>
<dbReference type="RefSeq" id="WP_090942268.1">
    <property type="nucleotide sequence ID" value="NZ_FOTS01000051.1"/>
</dbReference>
<sequence length="97" mass="11667">MRKQQKYRVKWFKLFLFVLCSYFIYVTVGQQSQLFSIRRESQATRMQLQQLRETNTALQEERKALHDPKYIEKLAREEQGLVKPGEIPFISVEKNNL</sequence>
<dbReference type="InterPro" id="IPR023081">
    <property type="entry name" value="Cell_div_FtsB"/>
</dbReference>
<keyword evidence="4" id="KW-1133">Transmembrane helix</keyword>
<evidence type="ECO:0000256" key="5">
    <source>
        <dbReference type="ARBA" id="ARBA00023136"/>
    </source>
</evidence>
<dbReference type="OrthoDB" id="9815382at2"/>
<organism evidence="7 8">
    <name type="scientific">Pelosinus propionicus DSM 13327</name>
    <dbReference type="NCBI Taxonomy" id="1123291"/>
    <lineage>
        <taxon>Bacteria</taxon>
        <taxon>Bacillati</taxon>
        <taxon>Bacillota</taxon>
        <taxon>Negativicutes</taxon>
        <taxon>Selenomonadales</taxon>
        <taxon>Sporomusaceae</taxon>
        <taxon>Pelosinus</taxon>
    </lineage>
</organism>
<reference evidence="8" key="1">
    <citation type="submission" date="2016-10" db="EMBL/GenBank/DDBJ databases">
        <authorList>
            <person name="Varghese N."/>
            <person name="Submissions S."/>
        </authorList>
    </citation>
    <scope>NUCLEOTIDE SEQUENCE [LARGE SCALE GENOMIC DNA]</scope>
    <source>
        <strain evidence="8">DSM 13327</strain>
    </source>
</reference>
<keyword evidence="1" id="KW-1003">Cell membrane</keyword>
<keyword evidence="2" id="KW-0132">Cell division</keyword>
<evidence type="ECO:0000256" key="1">
    <source>
        <dbReference type="ARBA" id="ARBA00022475"/>
    </source>
</evidence>
<dbReference type="InterPro" id="IPR007060">
    <property type="entry name" value="FtsL/DivIC"/>
</dbReference>
<dbReference type="GO" id="GO:0043093">
    <property type="term" value="P:FtsZ-dependent cytokinesis"/>
    <property type="evidence" value="ECO:0007669"/>
    <property type="project" value="TreeGrafter"/>
</dbReference>
<dbReference type="AlphaFoldDB" id="A0A1I4NSA4"/>
<dbReference type="EMBL" id="FOTS01000051">
    <property type="protein sequence ID" value="SFM18167.1"/>
    <property type="molecule type" value="Genomic_DNA"/>
</dbReference>
<evidence type="ECO:0000313" key="7">
    <source>
        <dbReference type="EMBL" id="SFM18167.1"/>
    </source>
</evidence>
<dbReference type="GO" id="GO:0030428">
    <property type="term" value="C:cell septum"/>
    <property type="evidence" value="ECO:0007669"/>
    <property type="project" value="TreeGrafter"/>
</dbReference>
<keyword evidence="5" id="KW-0472">Membrane</keyword>
<protein>
    <submittedName>
        <fullName evidence="7">Septum formation initiator</fullName>
    </submittedName>
</protein>
<name>A0A1I4NSA4_9FIRM</name>
<dbReference type="Pfam" id="PF04977">
    <property type="entry name" value="DivIC"/>
    <property type="match status" value="1"/>
</dbReference>
<evidence type="ECO:0000256" key="6">
    <source>
        <dbReference type="ARBA" id="ARBA00023306"/>
    </source>
</evidence>
<keyword evidence="6" id="KW-0131">Cell cycle</keyword>